<evidence type="ECO:0000256" key="2">
    <source>
        <dbReference type="ARBA" id="ARBA00005179"/>
    </source>
</evidence>
<evidence type="ECO:0000256" key="8">
    <source>
        <dbReference type="ARBA" id="ARBA00023033"/>
    </source>
</evidence>
<evidence type="ECO:0000256" key="7">
    <source>
        <dbReference type="ARBA" id="ARBA00023004"/>
    </source>
</evidence>
<dbReference type="GO" id="GO:0005506">
    <property type="term" value="F:iron ion binding"/>
    <property type="evidence" value="ECO:0007669"/>
    <property type="project" value="InterPro"/>
</dbReference>
<dbReference type="Proteomes" id="UP000663888">
    <property type="component" value="Unassembled WGS sequence"/>
</dbReference>
<dbReference type="GO" id="GO:0020037">
    <property type="term" value="F:heme binding"/>
    <property type="evidence" value="ECO:0007669"/>
    <property type="project" value="InterPro"/>
</dbReference>
<dbReference type="Proteomes" id="UP000663861">
    <property type="component" value="Unassembled WGS sequence"/>
</dbReference>
<keyword evidence="8 10" id="KW-0503">Monooxygenase</keyword>
<evidence type="ECO:0000313" key="12">
    <source>
        <dbReference type="EMBL" id="CAE6488422.1"/>
    </source>
</evidence>
<feature type="binding site" description="axial binding residue" evidence="9">
    <location>
        <position position="435"/>
    </location>
    <ligand>
        <name>heme</name>
        <dbReference type="ChEBI" id="CHEBI:30413"/>
    </ligand>
    <ligandPart>
        <name>Fe</name>
        <dbReference type="ChEBI" id="CHEBI:18248"/>
    </ligandPart>
</feature>
<keyword evidence="7 9" id="KW-0408">Iron</keyword>
<evidence type="ECO:0000256" key="4">
    <source>
        <dbReference type="ARBA" id="ARBA00022617"/>
    </source>
</evidence>
<evidence type="ECO:0000256" key="5">
    <source>
        <dbReference type="ARBA" id="ARBA00022723"/>
    </source>
</evidence>
<dbReference type="GO" id="GO:0016020">
    <property type="term" value="C:membrane"/>
    <property type="evidence" value="ECO:0007669"/>
    <property type="project" value="UniProtKB-SubCell"/>
</dbReference>
<keyword evidence="6 10" id="KW-0560">Oxidoreductase</keyword>
<dbReference type="PROSITE" id="PS00086">
    <property type="entry name" value="CYTOCHROME_P450"/>
    <property type="match status" value="1"/>
</dbReference>
<protein>
    <recommendedName>
        <fullName evidence="15">O-methylsterigmatocystin oxidoreductase</fullName>
    </recommendedName>
</protein>
<keyword evidence="5 9" id="KW-0479">Metal-binding</keyword>
<dbReference type="InterPro" id="IPR001128">
    <property type="entry name" value="Cyt_P450"/>
</dbReference>
<dbReference type="InterPro" id="IPR017972">
    <property type="entry name" value="Cyt_P450_CS"/>
</dbReference>
<accession>A0A8H3CM02</accession>
<dbReference type="Gene3D" id="1.10.630.10">
    <property type="entry name" value="Cytochrome P450"/>
    <property type="match status" value="1"/>
</dbReference>
<evidence type="ECO:0000256" key="3">
    <source>
        <dbReference type="ARBA" id="ARBA00010617"/>
    </source>
</evidence>
<proteinExistence type="inferred from homology"/>
<dbReference type="InterPro" id="IPR050364">
    <property type="entry name" value="Cytochrome_P450_fung"/>
</dbReference>
<organism evidence="12 14">
    <name type="scientific">Rhizoctonia solani</name>
    <dbReference type="NCBI Taxonomy" id="456999"/>
    <lineage>
        <taxon>Eukaryota</taxon>
        <taxon>Fungi</taxon>
        <taxon>Dikarya</taxon>
        <taxon>Basidiomycota</taxon>
        <taxon>Agaricomycotina</taxon>
        <taxon>Agaricomycetes</taxon>
        <taxon>Cantharellales</taxon>
        <taxon>Ceratobasidiaceae</taxon>
        <taxon>Rhizoctonia</taxon>
    </lineage>
</organism>
<evidence type="ECO:0000256" key="10">
    <source>
        <dbReference type="RuleBase" id="RU000461"/>
    </source>
</evidence>
<dbReference type="EMBL" id="CAJMWX010001473">
    <property type="protein sequence ID" value="CAE6490883.1"/>
    <property type="molecule type" value="Genomic_DNA"/>
</dbReference>
<evidence type="ECO:0000313" key="13">
    <source>
        <dbReference type="EMBL" id="CAE6490883.1"/>
    </source>
</evidence>
<evidence type="ECO:0000256" key="9">
    <source>
        <dbReference type="PIRSR" id="PIRSR602401-1"/>
    </source>
</evidence>
<keyword evidence="11" id="KW-1133">Transmembrane helix</keyword>
<dbReference type="GO" id="GO:0016705">
    <property type="term" value="F:oxidoreductase activity, acting on paired donors, with incorporation or reduction of molecular oxygen"/>
    <property type="evidence" value="ECO:0007669"/>
    <property type="project" value="InterPro"/>
</dbReference>
<evidence type="ECO:0000256" key="1">
    <source>
        <dbReference type="ARBA" id="ARBA00001971"/>
    </source>
</evidence>
<comment type="similarity">
    <text evidence="3 10">Belongs to the cytochrome P450 family.</text>
</comment>
<dbReference type="SUPFAM" id="SSF48264">
    <property type="entry name" value="Cytochrome P450"/>
    <property type="match status" value="1"/>
</dbReference>
<evidence type="ECO:0000313" key="14">
    <source>
        <dbReference type="Proteomes" id="UP000663861"/>
    </source>
</evidence>
<comment type="cofactor">
    <cofactor evidence="1 9">
        <name>heme</name>
        <dbReference type="ChEBI" id="CHEBI:30413"/>
    </cofactor>
</comment>
<dbReference type="Pfam" id="PF00067">
    <property type="entry name" value="p450"/>
    <property type="match status" value="2"/>
</dbReference>
<dbReference type="InterPro" id="IPR036396">
    <property type="entry name" value="Cyt_P450_sf"/>
</dbReference>
<evidence type="ECO:0008006" key="15">
    <source>
        <dbReference type="Google" id="ProtNLM"/>
    </source>
</evidence>
<dbReference type="GO" id="GO:0004497">
    <property type="term" value="F:monooxygenase activity"/>
    <property type="evidence" value="ECO:0007669"/>
    <property type="project" value="UniProtKB-KW"/>
</dbReference>
<dbReference type="EMBL" id="CAJMWY010002397">
    <property type="protein sequence ID" value="CAE6488422.1"/>
    <property type="molecule type" value="Genomic_DNA"/>
</dbReference>
<dbReference type="PANTHER" id="PTHR46300">
    <property type="entry name" value="P450, PUTATIVE (EUROFUNG)-RELATED-RELATED"/>
    <property type="match status" value="1"/>
</dbReference>
<keyword evidence="11" id="KW-0812">Transmembrane</keyword>
<evidence type="ECO:0000256" key="11">
    <source>
        <dbReference type="SAM" id="Phobius"/>
    </source>
</evidence>
<keyword evidence="11" id="KW-0472">Membrane</keyword>
<comment type="caution">
    <text evidence="12">The sequence shown here is derived from an EMBL/GenBank/DDBJ whole genome shotgun (WGS) entry which is preliminary data.</text>
</comment>
<keyword evidence="4 9" id="KW-0349">Heme</keyword>
<feature type="transmembrane region" description="Helical" evidence="11">
    <location>
        <begin position="22"/>
        <end position="41"/>
    </location>
</feature>
<dbReference type="PANTHER" id="PTHR46300:SF7">
    <property type="entry name" value="P450, PUTATIVE (EUROFUNG)-RELATED"/>
    <property type="match status" value="1"/>
</dbReference>
<dbReference type="PRINTS" id="PR00463">
    <property type="entry name" value="EP450I"/>
</dbReference>
<sequence length="514" mass="56908">MPHIPDIASVFSSHTLKAGQNIVFLTPFFLVLGFLVIAGICRKIYATRMNSASLPPSPAKHWFWGNKAILGQPHRHVLLGTKYKRELGDIISTMTLTKTNVYLNTMELATELLDKHASVTSNRPRDIMTNELLGWGASPALRNHDEVQKKMRRVLASALHPTAARSYASQHLDTALGLLREIASNPSSFMASTDAAIATFTVRLAYGYTPKSQQDPTLFMVYDAIRYVGISLSNHWLVNDFPLLKYIPSWFPGAEFRRIGKKGYASRMRYVSTLFDRVFEQVRQGQVEQPSYVSGLLESKGGANANSDDTYLIKWTGASIFTAGSTTTSGLIKAFFLMACLNPEAVKKAQSEIDSVVGRERIPSLQDRPELPYTDAFVQEIMRMFPPAPLDPHRAILRDPKHFASPSTFNPSRFLGSKPELDPRKFIFGFGRRVCPGLHVANNSVWITCAALLSVFDIRAGSQLAAKVASLGGRDSERLYELTEPYGASDVSPFDCEIKPRDAAAVSVLDNSAQ</sequence>
<comment type="pathway">
    <text evidence="2">Secondary metabolite biosynthesis.</text>
</comment>
<dbReference type="AlphaFoldDB" id="A0A8H3CM02"/>
<name>A0A8H3CM02_9AGAM</name>
<evidence type="ECO:0000256" key="6">
    <source>
        <dbReference type="ARBA" id="ARBA00023002"/>
    </source>
</evidence>
<reference evidence="12" key="1">
    <citation type="submission" date="2021-01" db="EMBL/GenBank/DDBJ databases">
        <authorList>
            <person name="Kaushik A."/>
        </authorList>
    </citation>
    <scope>NUCLEOTIDE SEQUENCE</scope>
    <source>
        <strain evidence="13">AG4-R118</strain>
        <strain evidence="12">AG4-RS23</strain>
    </source>
</reference>
<dbReference type="InterPro" id="IPR002401">
    <property type="entry name" value="Cyt_P450_E_grp-I"/>
</dbReference>
<gene>
    <name evidence="12" type="ORF">RDB_LOCUS107943</name>
    <name evidence="13" type="ORF">RDB_LOCUS139545</name>
</gene>